<feature type="domain" description="RNA polymerase sigma-70 region 3" evidence="5">
    <location>
        <begin position="124"/>
        <end position="187"/>
    </location>
</feature>
<dbReference type="PANTHER" id="PTHR30385:SF4">
    <property type="entry name" value="RNA POLYMERASE SIGMA-E FACTOR"/>
    <property type="match status" value="1"/>
</dbReference>
<dbReference type="InterPro" id="IPR013325">
    <property type="entry name" value="RNA_pol_sigma_r2"/>
</dbReference>
<evidence type="ECO:0000259" key="5">
    <source>
        <dbReference type="Pfam" id="PF04539"/>
    </source>
</evidence>
<dbReference type="Proteomes" id="UP000093925">
    <property type="component" value="Unassembled WGS sequence"/>
</dbReference>
<dbReference type="InterPro" id="IPR014284">
    <property type="entry name" value="RNA_pol_sigma-70_dom"/>
</dbReference>
<keyword evidence="4" id="KW-0804">Transcription</keyword>
<organism evidence="8 9">
    <name type="scientific">Mycobacterium asiaticum</name>
    <dbReference type="NCBI Taxonomy" id="1790"/>
    <lineage>
        <taxon>Bacteria</taxon>
        <taxon>Bacillati</taxon>
        <taxon>Actinomycetota</taxon>
        <taxon>Actinomycetes</taxon>
        <taxon>Mycobacteriales</taxon>
        <taxon>Mycobacteriaceae</taxon>
        <taxon>Mycobacterium</taxon>
    </lineage>
</organism>
<dbReference type="GO" id="GO:0006352">
    <property type="term" value="P:DNA-templated transcription initiation"/>
    <property type="evidence" value="ECO:0007669"/>
    <property type="project" value="InterPro"/>
</dbReference>
<evidence type="ECO:0000256" key="1">
    <source>
        <dbReference type="ARBA" id="ARBA00023015"/>
    </source>
</evidence>
<dbReference type="GO" id="GO:0003677">
    <property type="term" value="F:DNA binding"/>
    <property type="evidence" value="ECO:0007669"/>
    <property type="project" value="UniProtKB-KW"/>
</dbReference>
<dbReference type="SUPFAM" id="SSF88946">
    <property type="entry name" value="Sigma2 domain of RNA polymerase sigma factors"/>
    <property type="match status" value="1"/>
</dbReference>
<dbReference type="EMBL" id="LZLM01000014">
    <property type="protein sequence ID" value="OBJ90074.1"/>
    <property type="molecule type" value="Genomic_DNA"/>
</dbReference>
<feature type="domain" description="RNA polymerase sigma-70 region 4" evidence="7">
    <location>
        <begin position="208"/>
        <end position="256"/>
    </location>
</feature>
<dbReference type="AlphaFoldDB" id="A0A1A3IVY7"/>
<keyword evidence="2" id="KW-0731">Sigma factor</keyword>
<dbReference type="InterPro" id="IPR013324">
    <property type="entry name" value="RNA_pol_sigma_r3/r4-like"/>
</dbReference>
<gene>
    <name evidence="8" type="ORF">A5640_26200</name>
</gene>
<dbReference type="InterPro" id="IPR007627">
    <property type="entry name" value="RNA_pol_sigma70_r2"/>
</dbReference>
<dbReference type="Pfam" id="PF04542">
    <property type="entry name" value="Sigma70_r2"/>
    <property type="match status" value="1"/>
</dbReference>
<dbReference type="SUPFAM" id="SSF88659">
    <property type="entry name" value="Sigma3 and sigma4 domains of RNA polymerase sigma factors"/>
    <property type="match status" value="2"/>
</dbReference>
<evidence type="ECO:0000313" key="9">
    <source>
        <dbReference type="Proteomes" id="UP000093925"/>
    </source>
</evidence>
<dbReference type="PRINTS" id="PR00046">
    <property type="entry name" value="SIGMA70FCT"/>
</dbReference>
<evidence type="ECO:0000256" key="3">
    <source>
        <dbReference type="ARBA" id="ARBA00023125"/>
    </source>
</evidence>
<proteinExistence type="predicted"/>
<dbReference type="GO" id="GO:0016987">
    <property type="term" value="F:sigma factor activity"/>
    <property type="evidence" value="ECO:0007669"/>
    <property type="project" value="UniProtKB-KW"/>
</dbReference>
<evidence type="ECO:0000259" key="6">
    <source>
        <dbReference type="Pfam" id="PF04542"/>
    </source>
</evidence>
<dbReference type="Pfam" id="PF04545">
    <property type="entry name" value="Sigma70_r4"/>
    <property type="match status" value="1"/>
</dbReference>
<name>A0A1A3IVY7_MYCAS</name>
<evidence type="ECO:0000256" key="2">
    <source>
        <dbReference type="ARBA" id="ARBA00023082"/>
    </source>
</evidence>
<keyword evidence="1" id="KW-0805">Transcription regulation</keyword>
<keyword evidence="3" id="KW-0238">DNA-binding</keyword>
<evidence type="ECO:0000259" key="7">
    <source>
        <dbReference type="Pfam" id="PF04545"/>
    </source>
</evidence>
<dbReference type="PANTHER" id="PTHR30385">
    <property type="entry name" value="SIGMA FACTOR F FLAGELLAR"/>
    <property type="match status" value="1"/>
</dbReference>
<evidence type="ECO:0000256" key="4">
    <source>
        <dbReference type="ARBA" id="ARBA00023163"/>
    </source>
</evidence>
<dbReference type="InterPro" id="IPR007624">
    <property type="entry name" value="RNA_pol_sigma70_r3"/>
</dbReference>
<dbReference type="InterPro" id="IPR007630">
    <property type="entry name" value="RNA_pol_sigma70_r4"/>
</dbReference>
<feature type="domain" description="RNA polymerase sigma-70 region 2" evidence="6">
    <location>
        <begin position="42"/>
        <end position="110"/>
    </location>
</feature>
<dbReference type="Gene3D" id="1.20.120.1810">
    <property type="match status" value="1"/>
</dbReference>
<dbReference type="NCBIfam" id="TIGR02980">
    <property type="entry name" value="SigBFG"/>
    <property type="match status" value="1"/>
</dbReference>
<accession>A0A1A3IVY7</accession>
<sequence>MTAGGLIVGSTGEYADVTPLFQALQQLEPDSRAYRRQRDLIIERCLPLADHIARRYRDRGEAFEDLVQVARIGLVNAVDRFNVENGSEFLSFAVPTITGEVRRHFRDHGWAVKVPRRIKDLQAQLTAATNDLTRQLRRAPNASEIAERLGVDRALVVDAMIASSNYSVLSMDAPRGEDDEHRSLADTMGGVDARLEKVLSVQTARPLIAALPERERTVIKLRFFDELTQSEIAERIGCSQMHVSRLLAKALQTLRNGAERRTFAEAG</sequence>
<comment type="caution">
    <text evidence="8">The sequence shown here is derived from an EMBL/GenBank/DDBJ whole genome shotgun (WGS) entry which is preliminary data.</text>
</comment>
<dbReference type="NCBIfam" id="TIGR02937">
    <property type="entry name" value="sigma70-ECF"/>
    <property type="match status" value="1"/>
</dbReference>
<dbReference type="Pfam" id="PF04539">
    <property type="entry name" value="Sigma70_r3"/>
    <property type="match status" value="1"/>
</dbReference>
<dbReference type="Gene3D" id="1.20.140.160">
    <property type="match status" value="1"/>
</dbReference>
<protein>
    <submittedName>
        <fullName evidence="8">RNA polymerase subunit sigma</fullName>
    </submittedName>
</protein>
<dbReference type="CDD" id="cd06171">
    <property type="entry name" value="Sigma70_r4"/>
    <property type="match status" value="1"/>
</dbReference>
<evidence type="ECO:0000313" key="8">
    <source>
        <dbReference type="EMBL" id="OBJ90074.1"/>
    </source>
</evidence>
<dbReference type="NCBIfam" id="NF005514">
    <property type="entry name" value="PRK07122.1"/>
    <property type="match status" value="1"/>
</dbReference>
<reference evidence="8 9" key="1">
    <citation type="submission" date="2016-06" db="EMBL/GenBank/DDBJ databases">
        <authorList>
            <person name="Kjaerup R.B."/>
            <person name="Dalgaard T.S."/>
            <person name="Juul-Madsen H.R."/>
        </authorList>
    </citation>
    <scope>NUCLEOTIDE SEQUENCE [LARGE SCALE GENOMIC DNA]</scope>
    <source>
        <strain evidence="8 9">1276495.2</strain>
    </source>
</reference>
<dbReference type="InterPro" id="IPR000943">
    <property type="entry name" value="RNA_pol_sigma70"/>
</dbReference>
<dbReference type="InterPro" id="IPR014322">
    <property type="entry name" value="RNA_pol_sigma-B/F/G"/>
</dbReference>